<dbReference type="Proteomes" id="UP001299596">
    <property type="component" value="Unassembled WGS sequence"/>
</dbReference>
<sequence>MEYPERNMLRRDITGAPPGWQISGTGVVYKNQRREKTDRSLAGLPTVIIPDYCGPVRPAGRCWYDDSDTLADVKAKDIINSMRLVDELVCFEFHGAPDPNARLPRKRHRPIPPGGWWPAVHVAHKDGDAENCARDNVEWSLDEDYLAEAENRRIRNLLRPDNLPPRVKIAPPMKTITPLAFVSSNSLAGWRPIPASNPHEESAARATA</sequence>
<reference evidence="1 2" key="1">
    <citation type="submission" date="2023-12" db="EMBL/GenBank/DDBJ databases">
        <title>Description of new species of Mycobacterium terrae complex isolated from sewage at the Sao Paulo Zoological Park Foundation in Brazil.</title>
        <authorList>
            <person name="Romagnoli C.L."/>
            <person name="Conceicao E.C."/>
            <person name="Machado E."/>
            <person name="Barreto L.B.P.F."/>
            <person name="Sharma A."/>
            <person name="Silva N.M."/>
            <person name="Marques L.E."/>
            <person name="Juliana M.A."/>
            <person name="Lourenco M.C.S."/>
            <person name="Digiampietri L.A."/>
            <person name="Suffys P.N."/>
            <person name="Viana-Niero C."/>
        </authorList>
    </citation>
    <scope>NUCLEOTIDE SEQUENCE [LARGE SCALE GENOMIC DNA]</scope>
    <source>
        <strain evidence="1 2">MYC098</strain>
    </source>
</reference>
<gene>
    <name evidence="1" type="ORF">K6T79_23130</name>
</gene>
<protein>
    <recommendedName>
        <fullName evidence="3">HNH nuclease domain-containing protein</fullName>
    </recommendedName>
</protein>
<name>A0ABU5XP28_9MYCO</name>
<evidence type="ECO:0000313" key="1">
    <source>
        <dbReference type="EMBL" id="MEB3023923.1"/>
    </source>
</evidence>
<evidence type="ECO:0008006" key="3">
    <source>
        <dbReference type="Google" id="ProtNLM"/>
    </source>
</evidence>
<organism evidence="1 2">
    <name type="scientific">[Mycobacterium] crassicus</name>
    <dbReference type="NCBI Taxonomy" id="2872309"/>
    <lineage>
        <taxon>Bacteria</taxon>
        <taxon>Bacillati</taxon>
        <taxon>Actinomycetota</taxon>
        <taxon>Actinomycetes</taxon>
        <taxon>Mycobacteriales</taxon>
        <taxon>Mycobacteriaceae</taxon>
        <taxon>Mycolicibacter</taxon>
    </lineage>
</organism>
<dbReference type="RefSeq" id="WP_225406872.1">
    <property type="nucleotide sequence ID" value="NZ_JAYJJR010000024.1"/>
</dbReference>
<comment type="caution">
    <text evidence="1">The sequence shown here is derived from an EMBL/GenBank/DDBJ whole genome shotgun (WGS) entry which is preliminary data.</text>
</comment>
<proteinExistence type="predicted"/>
<keyword evidence="2" id="KW-1185">Reference proteome</keyword>
<accession>A0ABU5XP28</accession>
<evidence type="ECO:0000313" key="2">
    <source>
        <dbReference type="Proteomes" id="UP001299596"/>
    </source>
</evidence>
<dbReference type="EMBL" id="JAYJJR010000024">
    <property type="protein sequence ID" value="MEB3023923.1"/>
    <property type="molecule type" value="Genomic_DNA"/>
</dbReference>